<dbReference type="AlphaFoldDB" id="A0AA38ME13"/>
<proteinExistence type="predicted"/>
<keyword evidence="2" id="KW-1185">Reference proteome</keyword>
<protein>
    <submittedName>
        <fullName evidence="1">Uncharacterized protein</fullName>
    </submittedName>
</protein>
<name>A0AA38ME13_9CUCU</name>
<dbReference type="InterPro" id="IPR036728">
    <property type="entry name" value="PBP_GOBP_sf"/>
</dbReference>
<dbReference type="CDD" id="cd23992">
    <property type="entry name" value="PBP_GOBP"/>
    <property type="match status" value="1"/>
</dbReference>
<organism evidence="1 2">
    <name type="scientific">Zophobas morio</name>
    <dbReference type="NCBI Taxonomy" id="2755281"/>
    <lineage>
        <taxon>Eukaryota</taxon>
        <taxon>Metazoa</taxon>
        <taxon>Ecdysozoa</taxon>
        <taxon>Arthropoda</taxon>
        <taxon>Hexapoda</taxon>
        <taxon>Insecta</taxon>
        <taxon>Pterygota</taxon>
        <taxon>Neoptera</taxon>
        <taxon>Endopterygota</taxon>
        <taxon>Coleoptera</taxon>
        <taxon>Polyphaga</taxon>
        <taxon>Cucujiformia</taxon>
        <taxon>Tenebrionidae</taxon>
        <taxon>Zophobas</taxon>
    </lineage>
</organism>
<dbReference type="Gene3D" id="1.10.238.20">
    <property type="entry name" value="Pheromone/general odorant binding protein domain"/>
    <property type="match status" value="1"/>
</dbReference>
<dbReference type="Proteomes" id="UP001168821">
    <property type="component" value="Unassembled WGS sequence"/>
</dbReference>
<dbReference type="Pfam" id="PF01395">
    <property type="entry name" value="PBP_GOBP"/>
    <property type="match status" value="1"/>
</dbReference>
<dbReference type="SUPFAM" id="SSF47565">
    <property type="entry name" value="Insect pheromone/odorant-binding proteins"/>
    <property type="match status" value="1"/>
</dbReference>
<dbReference type="InterPro" id="IPR006170">
    <property type="entry name" value="PBP/GOBP"/>
</dbReference>
<gene>
    <name evidence="1" type="ORF">Zmor_018480</name>
</gene>
<reference evidence="1" key="1">
    <citation type="journal article" date="2023" name="G3 (Bethesda)">
        <title>Whole genome assemblies of Zophobas morio and Tenebrio molitor.</title>
        <authorList>
            <person name="Kaur S."/>
            <person name="Stinson S.A."/>
            <person name="diCenzo G.C."/>
        </authorList>
    </citation>
    <scope>NUCLEOTIDE SEQUENCE</scope>
    <source>
        <strain evidence="1">QUZm001</strain>
    </source>
</reference>
<dbReference type="GO" id="GO:0005549">
    <property type="term" value="F:odorant binding"/>
    <property type="evidence" value="ECO:0007669"/>
    <property type="project" value="InterPro"/>
</dbReference>
<evidence type="ECO:0000313" key="2">
    <source>
        <dbReference type="Proteomes" id="UP001168821"/>
    </source>
</evidence>
<accession>A0AA38ME13</accession>
<sequence>MKKCLEENSATFEDLKANRNSDETPEKIACFRKCMMLEQGLIDADGAIQSEKVSEMVEIFNVSDDKRQEIVSCVNEVESVQDCQDSGKVYQCFPTWPHH</sequence>
<evidence type="ECO:0000313" key="1">
    <source>
        <dbReference type="EMBL" id="KAJ3652524.1"/>
    </source>
</evidence>
<dbReference type="EMBL" id="JALNTZ010000005">
    <property type="protein sequence ID" value="KAJ3652524.1"/>
    <property type="molecule type" value="Genomic_DNA"/>
</dbReference>
<comment type="caution">
    <text evidence="1">The sequence shown here is derived from an EMBL/GenBank/DDBJ whole genome shotgun (WGS) entry which is preliminary data.</text>
</comment>